<evidence type="ECO:0000259" key="11">
    <source>
        <dbReference type="PROSITE" id="PS50835"/>
    </source>
</evidence>
<dbReference type="SMART" id="SM00406">
    <property type="entry name" value="IGv"/>
    <property type="match status" value="2"/>
</dbReference>
<feature type="chain" id="PRO_5043564531" description="Ig-like domain-containing protein" evidence="10">
    <location>
        <begin position="20"/>
        <end position="342"/>
    </location>
</feature>
<evidence type="ECO:0000313" key="13">
    <source>
        <dbReference type="Proteomes" id="UP001460270"/>
    </source>
</evidence>
<keyword evidence="7" id="KW-0325">Glycoprotein</keyword>
<feature type="signal peptide" evidence="10">
    <location>
        <begin position="1"/>
        <end position="19"/>
    </location>
</feature>
<dbReference type="InterPro" id="IPR013106">
    <property type="entry name" value="Ig_V-set"/>
</dbReference>
<keyword evidence="3 10" id="KW-0732">Signal</keyword>
<dbReference type="PANTHER" id="PTHR19433">
    <property type="entry name" value="T-CELL RECEPTOR ALPHA CHAIN V REGION-RELATED"/>
    <property type="match status" value="1"/>
</dbReference>
<evidence type="ECO:0000256" key="10">
    <source>
        <dbReference type="SAM" id="SignalP"/>
    </source>
</evidence>
<evidence type="ECO:0000256" key="7">
    <source>
        <dbReference type="ARBA" id="ARBA00023180"/>
    </source>
</evidence>
<gene>
    <name evidence="12" type="ORF">WMY93_017277</name>
</gene>
<evidence type="ECO:0000256" key="3">
    <source>
        <dbReference type="ARBA" id="ARBA00022729"/>
    </source>
</evidence>
<keyword evidence="6" id="KW-1015">Disulfide bond</keyword>
<comment type="caution">
    <text evidence="12">The sequence shown here is derived from an EMBL/GenBank/DDBJ whole genome shotgun (WGS) entry which is preliminary data.</text>
</comment>
<dbReference type="GO" id="GO:0009617">
    <property type="term" value="P:response to bacterium"/>
    <property type="evidence" value="ECO:0007669"/>
    <property type="project" value="TreeGrafter"/>
</dbReference>
<dbReference type="InterPro" id="IPR003599">
    <property type="entry name" value="Ig_sub"/>
</dbReference>
<feature type="region of interest" description="Disordered" evidence="8">
    <location>
        <begin position="322"/>
        <end position="342"/>
    </location>
</feature>
<dbReference type="SUPFAM" id="SSF48726">
    <property type="entry name" value="Immunoglobulin"/>
    <property type="match status" value="2"/>
</dbReference>
<keyword evidence="5 9" id="KW-0472">Membrane</keyword>
<keyword evidence="9" id="KW-1133">Transmembrane helix</keyword>
<dbReference type="Proteomes" id="UP001460270">
    <property type="component" value="Unassembled WGS sequence"/>
</dbReference>
<keyword evidence="9" id="KW-0812">Transmembrane</keyword>
<evidence type="ECO:0000256" key="1">
    <source>
        <dbReference type="ARBA" id="ARBA00004236"/>
    </source>
</evidence>
<dbReference type="SMART" id="SM00409">
    <property type="entry name" value="IG"/>
    <property type="match status" value="2"/>
</dbReference>
<evidence type="ECO:0000256" key="2">
    <source>
        <dbReference type="ARBA" id="ARBA00022475"/>
    </source>
</evidence>
<dbReference type="CDD" id="cd00099">
    <property type="entry name" value="IgV"/>
    <property type="match status" value="1"/>
</dbReference>
<evidence type="ECO:0000313" key="12">
    <source>
        <dbReference type="EMBL" id="KAK7904670.1"/>
    </source>
</evidence>
<reference evidence="13" key="1">
    <citation type="submission" date="2024-04" db="EMBL/GenBank/DDBJ databases">
        <title>Salinicola lusitanus LLJ914,a marine bacterium isolated from the Okinawa Trough.</title>
        <authorList>
            <person name="Li J."/>
        </authorList>
    </citation>
    <scope>NUCLEOTIDE SEQUENCE [LARGE SCALE GENOMIC DNA]</scope>
</reference>
<feature type="transmembrane region" description="Helical" evidence="9">
    <location>
        <begin position="255"/>
        <end position="278"/>
    </location>
</feature>
<feature type="domain" description="Ig-like" evidence="11">
    <location>
        <begin position="139"/>
        <end position="246"/>
    </location>
</feature>
<keyword evidence="2" id="KW-1003">Cell membrane</keyword>
<dbReference type="GO" id="GO:0002376">
    <property type="term" value="P:immune system process"/>
    <property type="evidence" value="ECO:0007669"/>
    <property type="project" value="UniProtKB-KW"/>
</dbReference>
<proteinExistence type="predicted"/>
<dbReference type="InterPro" id="IPR013783">
    <property type="entry name" value="Ig-like_fold"/>
</dbReference>
<comment type="subcellular location">
    <subcellularLocation>
        <location evidence="1">Cell membrane</location>
    </subcellularLocation>
</comment>
<dbReference type="InterPro" id="IPR007110">
    <property type="entry name" value="Ig-like_dom"/>
</dbReference>
<accession>A0AAW0NSK4</accession>
<dbReference type="InterPro" id="IPR036179">
    <property type="entry name" value="Ig-like_dom_sf"/>
</dbReference>
<evidence type="ECO:0000256" key="6">
    <source>
        <dbReference type="ARBA" id="ARBA00023157"/>
    </source>
</evidence>
<protein>
    <recommendedName>
        <fullName evidence="11">Ig-like domain-containing protein</fullName>
    </recommendedName>
</protein>
<dbReference type="Pfam" id="PF07686">
    <property type="entry name" value="V-set"/>
    <property type="match status" value="2"/>
</dbReference>
<dbReference type="EMBL" id="JBBPFD010000012">
    <property type="protein sequence ID" value="KAK7904670.1"/>
    <property type="molecule type" value="Genomic_DNA"/>
</dbReference>
<dbReference type="GO" id="GO:0005886">
    <property type="term" value="C:plasma membrane"/>
    <property type="evidence" value="ECO:0007669"/>
    <property type="project" value="UniProtKB-SubCell"/>
</dbReference>
<organism evidence="12 13">
    <name type="scientific">Mugilogobius chulae</name>
    <name type="common">yellowstripe goby</name>
    <dbReference type="NCBI Taxonomy" id="88201"/>
    <lineage>
        <taxon>Eukaryota</taxon>
        <taxon>Metazoa</taxon>
        <taxon>Chordata</taxon>
        <taxon>Craniata</taxon>
        <taxon>Vertebrata</taxon>
        <taxon>Euteleostomi</taxon>
        <taxon>Actinopterygii</taxon>
        <taxon>Neopterygii</taxon>
        <taxon>Teleostei</taxon>
        <taxon>Neoteleostei</taxon>
        <taxon>Acanthomorphata</taxon>
        <taxon>Gobiaria</taxon>
        <taxon>Gobiiformes</taxon>
        <taxon>Gobioidei</taxon>
        <taxon>Gobiidae</taxon>
        <taxon>Gobionellinae</taxon>
        <taxon>Mugilogobius</taxon>
    </lineage>
</organism>
<evidence type="ECO:0000256" key="5">
    <source>
        <dbReference type="ARBA" id="ARBA00023136"/>
    </source>
</evidence>
<name>A0AAW0NSK4_9GOBI</name>
<keyword evidence="4" id="KW-0391">Immunity</keyword>
<keyword evidence="13" id="KW-1185">Reference proteome</keyword>
<dbReference type="PROSITE" id="PS50835">
    <property type="entry name" value="IG_LIKE"/>
    <property type="match status" value="2"/>
</dbReference>
<evidence type="ECO:0000256" key="8">
    <source>
        <dbReference type="SAM" id="MobiDB-lite"/>
    </source>
</evidence>
<dbReference type="AlphaFoldDB" id="A0AAW0NSK4"/>
<feature type="domain" description="Ig-like" evidence="11">
    <location>
        <begin position="3"/>
        <end position="116"/>
    </location>
</feature>
<evidence type="ECO:0000256" key="9">
    <source>
        <dbReference type="SAM" id="Phobius"/>
    </source>
</evidence>
<dbReference type="Gene3D" id="2.60.40.10">
    <property type="entry name" value="Immunoglobulins"/>
    <property type="match status" value="2"/>
</dbReference>
<dbReference type="PANTHER" id="PTHR19433:SF127">
    <property type="entry name" value="NITR9"/>
    <property type="match status" value="1"/>
</dbReference>
<evidence type="ECO:0000256" key="4">
    <source>
        <dbReference type="ARBA" id="ARBA00022859"/>
    </source>
</evidence>
<sequence>MIPPFEVVFVLSLVLASKAQENVHEATHFLSATVGDNITLPCSSKDNLKHDSTLYWYKQSVRTKPECVSSFGKYYQINMVLGEFNKKHRFTLDTEHNNNHLTIKNIQTSDSAVYLCISCFLHDLVIIESVTVFVKRLEPKVEIQQSPTEETQPGQSVILNCTVQTEGCDEPHKVHWFKQSEESAAGVLYTDGGSSDQCQRKTKKSPTNSCVYNLHMHNVSSEQTGTYYCAVAACGQVQFGNGTRVNVKDGVKPNIIYIMAGALAFSLVLLLVLALSLCRMKNKYTAISTELKWQRGTSATNTDGLQQEIDSLHYAALSVQPSSRRHRRTSQTDCVYSRVQHH</sequence>
<dbReference type="InterPro" id="IPR052051">
    <property type="entry name" value="TCR_complex_component"/>
</dbReference>